<name>A0ABZ3ITT4_9FIRM</name>
<organism evidence="1 2">
    <name type="scientific">Sporomusa silvacetica DSM 10669</name>
    <dbReference type="NCBI Taxonomy" id="1123289"/>
    <lineage>
        <taxon>Bacteria</taxon>
        <taxon>Bacillati</taxon>
        <taxon>Bacillota</taxon>
        <taxon>Negativicutes</taxon>
        <taxon>Selenomonadales</taxon>
        <taxon>Sporomusaceae</taxon>
        <taxon>Sporomusa</taxon>
    </lineage>
</organism>
<evidence type="ECO:0000313" key="2">
    <source>
        <dbReference type="Proteomes" id="UP000216752"/>
    </source>
</evidence>
<dbReference type="RefSeq" id="WP_094604416.1">
    <property type="nucleotide sequence ID" value="NZ_CP155573.1"/>
</dbReference>
<sequence length="74" mass="8381">MDLQDKIINRLIEKRADMDCPVCGYSKGTTRQNSFVYLPIKDEQDGGITTIRCMYMTCGNCGHITLFDTEVALK</sequence>
<dbReference type="EMBL" id="CP155573">
    <property type="protein sequence ID" value="XFO69129.1"/>
    <property type="molecule type" value="Genomic_DNA"/>
</dbReference>
<gene>
    <name evidence="1" type="ORF">SPSIL_053590</name>
</gene>
<keyword evidence="2" id="KW-1185">Reference proteome</keyword>
<accession>A0ABZ3ITT4</accession>
<evidence type="ECO:0000313" key="1">
    <source>
        <dbReference type="EMBL" id="XFO69129.1"/>
    </source>
</evidence>
<protein>
    <submittedName>
        <fullName evidence="1">Uncharacterized protein</fullName>
    </submittedName>
</protein>
<proteinExistence type="predicted"/>
<reference evidence="1" key="1">
    <citation type="submission" date="2024-05" db="EMBL/GenBank/DDBJ databases">
        <title>Isolation and characterization of Sporomusa carbonis sp. nov., a carboxydotrophic hydrogenogen in the genus of Sporomusa isolated from a charcoal burning pile.</title>
        <authorList>
            <person name="Boeer T."/>
            <person name="Rosenbaum F."/>
            <person name="Eysell L."/>
            <person name="Mueller V."/>
            <person name="Daniel R."/>
            <person name="Poehlein A."/>
        </authorList>
    </citation>
    <scope>NUCLEOTIDE SEQUENCE [LARGE SCALE GENOMIC DNA]</scope>
    <source>
        <strain evidence="1">DSM 10669</strain>
    </source>
</reference>
<dbReference type="Proteomes" id="UP000216752">
    <property type="component" value="Chromosome"/>
</dbReference>